<dbReference type="EMBL" id="JAPDFL010000001">
    <property type="protein sequence ID" value="MCW1933003.1"/>
    <property type="molecule type" value="Genomic_DNA"/>
</dbReference>
<dbReference type="InterPro" id="IPR027443">
    <property type="entry name" value="IPNS-like_sf"/>
</dbReference>
<dbReference type="RefSeq" id="WP_264505954.1">
    <property type="nucleotide sequence ID" value="NZ_JAPDFL010000001.1"/>
</dbReference>
<protein>
    <recommendedName>
        <fullName evidence="1">Non-haem dioxygenase N-terminal domain-containing protein</fullName>
    </recommendedName>
</protein>
<gene>
    <name evidence="2" type="ORF">OKW52_12240</name>
</gene>
<dbReference type="Proteomes" id="UP001208938">
    <property type="component" value="Unassembled WGS sequence"/>
</dbReference>
<feature type="domain" description="Non-haem dioxygenase N-terminal" evidence="1">
    <location>
        <begin position="3"/>
        <end position="102"/>
    </location>
</feature>
<evidence type="ECO:0000313" key="3">
    <source>
        <dbReference type="Proteomes" id="UP001208938"/>
    </source>
</evidence>
<dbReference type="Gene3D" id="2.60.120.330">
    <property type="entry name" value="B-lactam Antibiotic, Isopenicillin N Synthase, Chain"/>
    <property type="match status" value="1"/>
</dbReference>
<sequence length="142" mass="14802">MTIPRVDWAALRAGDPVQVAEGRRGACDVGFLTRVNTPIDAGQLRAALAASRAFFAQPLALKAAVDMARTGASRGWGGPGSEQVDPAANRDYNEVFDLGFAVAGSALAVPAPTLGPERPEGYYARSAGAFAARVGRDSRGNW</sequence>
<evidence type="ECO:0000259" key="1">
    <source>
        <dbReference type="Pfam" id="PF14226"/>
    </source>
</evidence>
<proteinExistence type="predicted"/>
<reference evidence="2 3" key="1">
    <citation type="submission" date="2022-10" db="EMBL/GenBank/DDBJ databases">
        <title>Pararhodobacter sp. nov., isolated from marine algae.</title>
        <authorList>
            <person name="Choi B.J."/>
            <person name="Kim J.M."/>
            <person name="Lee J.K."/>
            <person name="Choi D.G."/>
            <person name="Jeon C.O."/>
        </authorList>
    </citation>
    <scope>NUCLEOTIDE SEQUENCE [LARGE SCALE GENOMIC DNA]</scope>
    <source>
        <strain evidence="2 3">ZQ420</strain>
    </source>
</reference>
<keyword evidence="3" id="KW-1185">Reference proteome</keyword>
<organism evidence="2 3">
    <name type="scientific">Pararhodobacter zhoushanensis</name>
    <dbReference type="NCBI Taxonomy" id="2479545"/>
    <lineage>
        <taxon>Bacteria</taxon>
        <taxon>Pseudomonadati</taxon>
        <taxon>Pseudomonadota</taxon>
        <taxon>Alphaproteobacteria</taxon>
        <taxon>Rhodobacterales</taxon>
        <taxon>Paracoccaceae</taxon>
        <taxon>Pararhodobacter</taxon>
    </lineage>
</organism>
<dbReference type="SUPFAM" id="SSF51197">
    <property type="entry name" value="Clavaminate synthase-like"/>
    <property type="match status" value="1"/>
</dbReference>
<accession>A0ABT3GZN7</accession>
<dbReference type="Pfam" id="PF14226">
    <property type="entry name" value="DIOX_N"/>
    <property type="match status" value="1"/>
</dbReference>
<dbReference type="InterPro" id="IPR026992">
    <property type="entry name" value="DIOX_N"/>
</dbReference>
<comment type="caution">
    <text evidence="2">The sequence shown here is derived from an EMBL/GenBank/DDBJ whole genome shotgun (WGS) entry which is preliminary data.</text>
</comment>
<evidence type="ECO:0000313" key="2">
    <source>
        <dbReference type="EMBL" id="MCW1933003.1"/>
    </source>
</evidence>
<name>A0ABT3GZN7_9RHOB</name>